<dbReference type="SUPFAM" id="SSF56300">
    <property type="entry name" value="Metallo-dependent phosphatases"/>
    <property type="match status" value="1"/>
</dbReference>
<dbReference type="RefSeq" id="WP_133554652.1">
    <property type="nucleotide sequence ID" value="NZ_SNWM01000002.1"/>
</dbReference>
<evidence type="ECO:0000259" key="2">
    <source>
        <dbReference type="Pfam" id="PF00149"/>
    </source>
</evidence>
<feature type="signal peptide" evidence="1">
    <location>
        <begin position="1"/>
        <end position="27"/>
    </location>
</feature>
<protein>
    <submittedName>
        <fullName evidence="3">Calcineurin-like phosphoesterase family protein</fullName>
    </submittedName>
</protein>
<dbReference type="Proteomes" id="UP000295499">
    <property type="component" value="Unassembled WGS sequence"/>
</dbReference>
<keyword evidence="4" id="KW-1185">Reference proteome</keyword>
<organism evidence="3 4">
    <name type="scientific">Pedobacter duraquae</name>
    <dbReference type="NCBI Taxonomy" id="425511"/>
    <lineage>
        <taxon>Bacteria</taxon>
        <taxon>Pseudomonadati</taxon>
        <taxon>Bacteroidota</taxon>
        <taxon>Sphingobacteriia</taxon>
        <taxon>Sphingobacteriales</taxon>
        <taxon>Sphingobacteriaceae</taxon>
        <taxon>Pedobacter</taxon>
    </lineage>
</organism>
<name>A0A4V3C3P4_9SPHI</name>
<feature type="domain" description="Calcineurin-like phosphoesterase" evidence="2">
    <location>
        <begin position="76"/>
        <end position="276"/>
    </location>
</feature>
<dbReference type="PANTHER" id="PTHR43143">
    <property type="entry name" value="METALLOPHOSPHOESTERASE, CALCINEURIN SUPERFAMILY"/>
    <property type="match status" value="1"/>
</dbReference>
<evidence type="ECO:0000313" key="4">
    <source>
        <dbReference type="Proteomes" id="UP000295499"/>
    </source>
</evidence>
<proteinExistence type="predicted"/>
<accession>A0A4V3C3P4</accession>
<dbReference type="EMBL" id="SNWM01000002">
    <property type="protein sequence ID" value="TDO22908.1"/>
    <property type="molecule type" value="Genomic_DNA"/>
</dbReference>
<dbReference type="InterPro" id="IPR004843">
    <property type="entry name" value="Calcineurin-like_PHP"/>
</dbReference>
<dbReference type="Pfam" id="PF00149">
    <property type="entry name" value="Metallophos"/>
    <property type="match status" value="1"/>
</dbReference>
<evidence type="ECO:0000256" key="1">
    <source>
        <dbReference type="SAM" id="SignalP"/>
    </source>
</evidence>
<sequence length="367" mass="41945">MNLHLLKSLIASLFLVLILCLNNDVEAQQTQKFENPKLTDTASWSMVLLPDPQNYVKFQRNQPILDVMMNWITERIDSLHIKMVMCTGDLVEHDDIVNPDGKKMDQTGQQQWKAVAKAFGKLDGKIPYITATGNHDYNIFSYTHKPKTTHFPEYFPAEKNFLNQKMLREVAPNIYGNNSLENAAYEWRSPQGKPYLFLSIEFAPRDTILTWARELVAQKKYKDHAVVLLTHAYLKYTNEWIEKEGYDLPGANYGKAIWEKLVYPSSNIKLVISGHIGGVNDARKHVAFKTDKNNKGITVQQMTFNAQAMGGGHYGNGGDGWLRILEFMPDGKTIKVKTFSPLFALSPSTQNLAWRKANYDEFTFKLD</sequence>
<dbReference type="InterPro" id="IPR029052">
    <property type="entry name" value="Metallo-depent_PP-like"/>
</dbReference>
<gene>
    <name evidence="3" type="ORF">CLV32_1893</name>
</gene>
<dbReference type="PANTHER" id="PTHR43143:SF5">
    <property type="entry name" value="SECRETED PROTEIN"/>
    <property type="match status" value="1"/>
</dbReference>
<dbReference type="OrthoDB" id="9772095at2"/>
<comment type="caution">
    <text evidence="3">The sequence shown here is derived from an EMBL/GenBank/DDBJ whole genome shotgun (WGS) entry which is preliminary data.</text>
</comment>
<dbReference type="InterPro" id="IPR051918">
    <property type="entry name" value="STPP_CPPED1"/>
</dbReference>
<keyword evidence="1" id="KW-0732">Signal</keyword>
<dbReference type="Gene3D" id="3.60.21.10">
    <property type="match status" value="1"/>
</dbReference>
<dbReference type="GO" id="GO:0016787">
    <property type="term" value="F:hydrolase activity"/>
    <property type="evidence" value="ECO:0007669"/>
    <property type="project" value="InterPro"/>
</dbReference>
<reference evidence="3 4" key="1">
    <citation type="submission" date="2019-03" db="EMBL/GenBank/DDBJ databases">
        <title>Genomic Encyclopedia of Archaeal and Bacterial Type Strains, Phase II (KMG-II): from individual species to whole genera.</title>
        <authorList>
            <person name="Goeker M."/>
        </authorList>
    </citation>
    <scope>NUCLEOTIDE SEQUENCE [LARGE SCALE GENOMIC DNA]</scope>
    <source>
        <strain evidence="3 4">DSM 19034</strain>
    </source>
</reference>
<evidence type="ECO:0000313" key="3">
    <source>
        <dbReference type="EMBL" id="TDO22908.1"/>
    </source>
</evidence>
<feature type="chain" id="PRO_5020757842" evidence="1">
    <location>
        <begin position="28"/>
        <end position="367"/>
    </location>
</feature>
<dbReference type="AlphaFoldDB" id="A0A4V3C3P4"/>